<dbReference type="InterPro" id="IPR027417">
    <property type="entry name" value="P-loop_NTPase"/>
</dbReference>
<dbReference type="GO" id="GO:0016020">
    <property type="term" value="C:membrane"/>
    <property type="evidence" value="ECO:0007669"/>
    <property type="project" value="UniProtKB-SubCell"/>
</dbReference>
<dbReference type="GO" id="GO:0005525">
    <property type="term" value="F:GTP binding"/>
    <property type="evidence" value="ECO:0007669"/>
    <property type="project" value="InterPro"/>
</dbReference>
<feature type="domain" description="G" evidence="6">
    <location>
        <begin position="85"/>
        <end position="209"/>
    </location>
</feature>
<proteinExistence type="predicted"/>
<accession>M1X2H4</accession>
<dbReference type="CDD" id="cd00880">
    <property type="entry name" value="Era_like"/>
    <property type="match status" value="1"/>
</dbReference>
<dbReference type="RefSeq" id="WP_008232711.1">
    <property type="nucleotide sequence ID" value="NZ_CAIY01000027.1"/>
</dbReference>
<reference evidence="8" key="2">
    <citation type="submission" date="2016-01" db="EMBL/GenBank/DDBJ databases">
        <title>Diatom-associated endosymboitic cyanobacterium lacks core nitrogen metabolism enzymes.</title>
        <authorList>
            <person name="Hilton J.A."/>
            <person name="Foster R.A."/>
            <person name="Tripp H.J."/>
            <person name="Carter B.J."/>
            <person name="Zehr J.P."/>
            <person name="Villareal T.A."/>
        </authorList>
    </citation>
    <scope>NUCLEOTIDE SEQUENCE [LARGE SCALE GENOMIC DNA]</scope>
    <source>
        <strain evidence="8">HH01</strain>
    </source>
</reference>
<dbReference type="Proteomes" id="UP000053051">
    <property type="component" value="Unassembled WGS sequence"/>
</dbReference>
<dbReference type="SUPFAM" id="SSF52540">
    <property type="entry name" value="P-loop containing nucleoside triphosphate hydrolases"/>
    <property type="match status" value="1"/>
</dbReference>
<evidence type="ECO:0000256" key="5">
    <source>
        <dbReference type="SAM" id="Coils"/>
    </source>
</evidence>
<dbReference type="PANTHER" id="PTHR42714">
    <property type="entry name" value="TRNA MODIFICATION GTPASE GTPBP3"/>
    <property type="match status" value="1"/>
</dbReference>
<evidence type="ECO:0000313" key="7">
    <source>
        <dbReference type="EMBL" id="CCH66830.1"/>
    </source>
</evidence>
<dbReference type="EMBL" id="CAIY01000027">
    <property type="protein sequence ID" value="CCH66830.1"/>
    <property type="molecule type" value="Genomic_DNA"/>
</dbReference>
<dbReference type="OrthoDB" id="494524at2"/>
<dbReference type="GO" id="GO:0002098">
    <property type="term" value="P:tRNA wobble uridine modification"/>
    <property type="evidence" value="ECO:0007669"/>
    <property type="project" value="TreeGrafter"/>
</dbReference>
<dbReference type="PANTHER" id="PTHR42714:SF6">
    <property type="entry name" value="TRANSLATION INITIATION FACTOR IF-2"/>
    <property type="match status" value="1"/>
</dbReference>
<name>M1X2H4_9NOST</name>
<dbReference type="AlphaFoldDB" id="M1X2H4"/>
<dbReference type="Pfam" id="PF01926">
    <property type="entry name" value="MMR_HSR1"/>
    <property type="match status" value="1"/>
</dbReference>
<evidence type="ECO:0000256" key="3">
    <source>
        <dbReference type="ARBA" id="ARBA00022989"/>
    </source>
</evidence>
<keyword evidence="8" id="KW-1185">Reference proteome</keyword>
<sequence length="483" mass="52643">MSNNTNYYSSYIKDNHQLEWQEELENAISSFDEIQTQLNYQSAQTALQNLANKLDLTLKEKEGLESEIADLDTMLGKLDNMVLQIAAFGMVGRGKSSLLNALVGKEVFETGALHGITRIKQRVDWHISESDIGTLQVALSGQGKARLELIDTPGLDEVNGNTMDTLAYEVAHRADLILFIIAGDINKFEYKALSQLQMVGKPILLVFNKVDQYPAADRVAIYNSIRDSRVQELLSPDEIVMAAASPMVKTLVHHPDGTRTIRLSSGKAQIEELKLKILQILEREGKDLVALNTMLYADNLNEQIVKRKLVNRDIAANKLIWKTTITKSVAIALNPITVVDIISGLVIDVVMIIGLSKLYGIEMTETGAIKLLQKIALGMGGISASELLSNLGLSSLKTLLGISATATGGVSLAPYLSVALTQAAVAGISSYGIGQVSKVYLENGANWGPDGPKAVIDKILANIDEKSIINRIKGELRHKIKIN</sequence>
<keyword evidence="2" id="KW-0812">Transmembrane</keyword>
<protein>
    <recommendedName>
        <fullName evidence="6">G domain-containing protein</fullName>
    </recommendedName>
</protein>
<organism evidence="7 8">
    <name type="scientific">Richelia intracellularis HH01</name>
    <dbReference type="NCBI Taxonomy" id="1165094"/>
    <lineage>
        <taxon>Bacteria</taxon>
        <taxon>Bacillati</taxon>
        <taxon>Cyanobacteriota</taxon>
        <taxon>Cyanophyceae</taxon>
        <taxon>Nostocales</taxon>
        <taxon>Nostocaceae</taxon>
        <taxon>Richelia</taxon>
    </lineage>
</organism>
<evidence type="ECO:0000313" key="8">
    <source>
        <dbReference type="Proteomes" id="UP000053051"/>
    </source>
</evidence>
<dbReference type="InterPro" id="IPR021147">
    <property type="entry name" value="DUF697"/>
</dbReference>
<dbReference type="InterPro" id="IPR006073">
    <property type="entry name" value="GTP-bd"/>
</dbReference>
<evidence type="ECO:0000256" key="4">
    <source>
        <dbReference type="ARBA" id="ARBA00023136"/>
    </source>
</evidence>
<dbReference type="Pfam" id="PF05128">
    <property type="entry name" value="DUF697"/>
    <property type="match status" value="1"/>
</dbReference>
<evidence type="ECO:0000256" key="2">
    <source>
        <dbReference type="ARBA" id="ARBA00022692"/>
    </source>
</evidence>
<dbReference type="Gene3D" id="3.40.50.300">
    <property type="entry name" value="P-loop containing nucleotide triphosphate hydrolases"/>
    <property type="match status" value="1"/>
</dbReference>
<feature type="coiled-coil region" evidence="5">
    <location>
        <begin position="40"/>
        <end position="67"/>
    </location>
</feature>
<keyword evidence="3" id="KW-1133">Transmembrane helix</keyword>
<keyword evidence="4" id="KW-0472">Membrane</keyword>
<comment type="subcellular location">
    <subcellularLocation>
        <location evidence="1">Membrane</location>
        <topology evidence="1">Multi-pass membrane protein</topology>
    </subcellularLocation>
</comment>
<dbReference type="GO" id="GO:0030488">
    <property type="term" value="P:tRNA methylation"/>
    <property type="evidence" value="ECO:0007669"/>
    <property type="project" value="TreeGrafter"/>
</dbReference>
<evidence type="ECO:0000256" key="1">
    <source>
        <dbReference type="ARBA" id="ARBA00004141"/>
    </source>
</evidence>
<keyword evidence="5" id="KW-0175">Coiled coil</keyword>
<dbReference type="GO" id="GO:0005737">
    <property type="term" value="C:cytoplasm"/>
    <property type="evidence" value="ECO:0007669"/>
    <property type="project" value="TreeGrafter"/>
</dbReference>
<evidence type="ECO:0000259" key="6">
    <source>
        <dbReference type="Pfam" id="PF01926"/>
    </source>
</evidence>
<reference evidence="7 8" key="1">
    <citation type="submission" date="2012-05" db="EMBL/GenBank/DDBJ databases">
        <authorList>
            <person name="Hilton J."/>
        </authorList>
    </citation>
    <scope>NUCLEOTIDE SEQUENCE [LARGE SCALE GENOMIC DNA]</scope>
    <source>
        <strain evidence="7 8">HH01</strain>
    </source>
</reference>
<comment type="caution">
    <text evidence="7">The sequence shown here is derived from an EMBL/GenBank/DDBJ whole genome shotgun (WGS) entry which is preliminary data.</text>
</comment>
<gene>
    <name evidence="7" type="ORF">RINTHH_6750</name>
</gene>
<dbReference type="STRING" id="1165094.RINTHH_6750"/>